<feature type="repeat" description="TPR" evidence="1">
    <location>
        <begin position="32"/>
        <end position="65"/>
    </location>
</feature>
<comment type="caution">
    <text evidence="4">The sequence shown here is derived from an EMBL/GenBank/DDBJ whole genome shotgun (WGS) entry which is preliminary data.</text>
</comment>
<keyword evidence="5" id="KW-1185">Reference proteome</keyword>
<evidence type="ECO:0000256" key="1">
    <source>
        <dbReference type="PROSITE-ProRule" id="PRU00339"/>
    </source>
</evidence>
<dbReference type="AlphaFoldDB" id="A0A9X2I844"/>
<keyword evidence="1" id="KW-0802">TPR repeat</keyword>
<protein>
    <submittedName>
        <fullName evidence="4">InlB B-repeat-containing protein</fullName>
    </submittedName>
</protein>
<dbReference type="PROSITE" id="PS50005">
    <property type="entry name" value="TPR"/>
    <property type="match status" value="1"/>
</dbReference>
<proteinExistence type="predicted"/>
<dbReference type="Gene3D" id="1.25.40.10">
    <property type="entry name" value="Tetratricopeptide repeat domain"/>
    <property type="match status" value="1"/>
</dbReference>
<dbReference type="InterPro" id="IPR044060">
    <property type="entry name" value="Bacterial_rp_domain"/>
</dbReference>
<feature type="compositionally biased region" description="Low complexity" evidence="2">
    <location>
        <begin position="572"/>
        <end position="583"/>
    </location>
</feature>
<feature type="domain" description="Bacterial repeat" evidence="3">
    <location>
        <begin position="391"/>
        <end position="459"/>
    </location>
</feature>
<name>A0A9X2I844_9BACI</name>
<dbReference type="SUPFAM" id="SSF48452">
    <property type="entry name" value="TPR-like"/>
    <property type="match status" value="1"/>
</dbReference>
<dbReference type="InterPro" id="IPR019734">
    <property type="entry name" value="TPR_rpt"/>
</dbReference>
<dbReference type="SMART" id="SM00028">
    <property type="entry name" value="TPR"/>
    <property type="match status" value="2"/>
</dbReference>
<accession>A0A9X2I844</accession>
<dbReference type="Pfam" id="PF18998">
    <property type="entry name" value="Flg_new_2"/>
    <property type="match status" value="4"/>
</dbReference>
<feature type="domain" description="Bacterial repeat" evidence="3">
    <location>
        <begin position="570"/>
        <end position="639"/>
    </location>
</feature>
<gene>
    <name evidence="4" type="ORF">MF646_13015</name>
</gene>
<feature type="domain" description="Bacterial repeat" evidence="3">
    <location>
        <begin position="482"/>
        <end position="551"/>
    </location>
</feature>
<dbReference type="EMBL" id="JAKRYL010000012">
    <property type="protein sequence ID" value="MCL7748045.1"/>
    <property type="molecule type" value="Genomic_DNA"/>
</dbReference>
<evidence type="ECO:0000313" key="5">
    <source>
        <dbReference type="Proteomes" id="UP001139150"/>
    </source>
</evidence>
<feature type="region of interest" description="Disordered" evidence="2">
    <location>
        <begin position="555"/>
        <end position="588"/>
    </location>
</feature>
<dbReference type="Proteomes" id="UP001139150">
    <property type="component" value="Unassembled WGS sequence"/>
</dbReference>
<dbReference type="InterPro" id="IPR011990">
    <property type="entry name" value="TPR-like_helical_dom_sf"/>
</dbReference>
<sequence length="648" mass="71683">MDKKYILLLFSGIIAISLMGVFTVSAIQSDSLTKQLQLAKQYFEEQDYEKSIEAYTNVLKLDPLNVDARLGLTEAYIAISNYELAETTLLEGIELLPSQEIFHSQLSQIYIDQLDVVSALQVLHNGVEATNSTSLIDLYEKLQSTIKIKSRLLVQPGYSRTLSLVWEVGNQSTPLKADWTVIDDTIGTLNKESNTSEVEFTALNLGETAVTATIGNYSFERHLEVHEQVLEELEFTPNNIDTLAVGQSLSLQVSGYDLDGNPMDFIPEWSLENEIGELSSTDSLQTTLTALEEGETTLTIRYKDFRRSLDLSIEGENKIVTYNTTGQGDVVVSPLQDSYPIGTEITIEAQPHPGWKFTGWGDEYSNEPNTFTVTINENIKLHALFEQEDSYSLSLATTGEGQIIRSSLNNTFTSMDTVTLTARPSEGWLFKGWDGSETSTNDRISVTMDSNKSIRAVFIQDEDEQEVNPQQPVQEVNQRTTYSLSLNSTEGGQITKDQSGNQFNSGTRVTLTAVPNSGWKFDRWEGNARGTSRTATVTMDSNKTVKAIFLKVETAPKPEPESKPETKQFTLTSSTSGNGSINSDRAGSTFAEGTTVSLTATPGEGWEFVRWEGDVSGQSPSIQVTLNTNRSVRAVFNKKTEDTTEDIN</sequence>
<evidence type="ECO:0000259" key="3">
    <source>
        <dbReference type="Pfam" id="PF18998"/>
    </source>
</evidence>
<feature type="compositionally biased region" description="Basic and acidic residues" evidence="2">
    <location>
        <begin position="555"/>
        <end position="566"/>
    </location>
</feature>
<dbReference type="RefSeq" id="WP_250096938.1">
    <property type="nucleotide sequence ID" value="NZ_JAKRYL010000012.1"/>
</dbReference>
<feature type="domain" description="Bacterial repeat" evidence="3">
    <location>
        <begin position="320"/>
        <end position="388"/>
    </location>
</feature>
<evidence type="ECO:0000256" key="2">
    <source>
        <dbReference type="SAM" id="MobiDB-lite"/>
    </source>
</evidence>
<dbReference type="Pfam" id="PF14559">
    <property type="entry name" value="TPR_19"/>
    <property type="match status" value="1"/>
</dbReference>
<organism evidence="4 5">
    <name type="scientific">Halalkalibacter alkaliphilus</name>
    <dbReference type="NCBI Taxonomy" id="2917993"/>
    <lineage>
        <taxon>Bacteria</taxon>
        <taxon>Bacillati</taxon>
        <taxon>Bacillota</taxon>
        <taxon>Bacilli</taxon>
        <taxon>Bacillales</taxon>
        <taxon>Bacillaceae</taxon>
        <taxon>Halalkalibacter</taxon>
    </lineage>
</organism>
<evidence type="ECO:0000313" key="4">
    <source>
        <dbReference type="EMBL" id="MCL7748045.1"/>
    </source>
</evidence>
<reference evidence="4" key="1">
    <citation type="submission" date="2022-02" db="EMBL/GenBank/DDBJ databases">
        <title>Halalkalibacter sp. nov. isolated from Lonar Lake, India.</title>
        <authorList>
            <person name="Joshi A."/>
            <person name="Thite S."/>
            <person name="Lodha T."/>
        </authorList>
    </citation>
    <scope>NUCLEOTIDE SEQUENCE</scope>
    <source>
        <strain evidence="4">MEB205</strain>
    </source>
</reference>